<reference evidence="1" key="1">
    <citation type="submission" date="2022-03" db="EMBL/GenBank/DDBJ databases">
        <authorList>
            <person name="Martin H S."/>
        </authorList>
    </citation>
    <scope>NUCLEOTIDE SEQUENCE</scope>
</reference>
<gene>
    <name evidence="1" type="ORF">IPOD504_LOCUS8505</name>
</gene>
<proteinExistence type="predicted"/>
<sequence>MGSTTNYLIMPDNGLGKYDAANKKKTRAAALTNKNWINDCYREWNLSYVTHSDLAIRVHVNPRLSSLDVAKRAEQCGRETSTARINIKPMCASTMIVN</sequence>
<protein>
    <submittedName>
        <fullName evidence="1">Uncharacterized protein</fullName>
    </submittedName>
</protein>
<feature type="non-terminal residue" evidence="1">
    <location>
        <position position="98"/>
    </location>
</feature>
<evidence type="ECO:0000313" key="2">
    <source>
        <dbReference type="Proteomes" id="UP000837857"/>
    </source>
</evidence>
<name>A0ABN8IBS4_9NEOP</name>
<keyword evidence="2" id="KW-1185">Reference proteome</keyword>
<dbReference type="Proteomes" id="UP000837857">
    <property type="component" value="Chromosome 21"/>
</dbReference>
<dbReference type="EMBL" id="OW152833">
    <property type="protein sequence ID" value="CAH2054142.1"/>
    <property type="molecule type" value="Genomic_DNA"/>
</dbReference>
<accession>A0ABN8IBS4</accession>
<evidence type="ECO:0000313" key="1">
    <source>
        <dbReference type="EMBL" id="CAH2054142.1"/>
    </source>
</evidence>
<organism evidence="1 2">
    <name type="scientific">Iphiclides podalirius</name>
    <name type="common">scarce swallowtail</name>
    <dbReference type="NCBI Taxonomy" id="110791"/>
    <lineage>
        <taxon>Eukaryota</taxon>
        <taxon>Metazoa</taxon>
        <taxon>Ecdysozoa</taxon>
        <taxon>Arthropoda</taxon>
        <taxon>Hexapoda</taxon>
        <taxon>Insecta</taxon>
        <taxon>Pterygota</taxon>
        <taxon>Neoptera</taxon>
        <taxon>Endopterygota</taxon>
        <taxon>Lepidoptera</taxon>
        <taxon>Glossata</taxon>
        <taxon>Ditrysia</taxon>
        <taxon>Papilionoidea</taxon>
        <taxon>Papilionidae</taxon>
        <taxon>Papilioninae</taxon>
        <taxon>Iphiclides</taxon>
    </lineage>
</organism>